<feature type="transmembrane region" description="Helical" evidence="2">
    <location>
        <begin position="127"/>
        <end position="160"/>
    </location>
</feature>
<feature type="region of interest" description="Disordered" evidence="1">
    <location>
        <begin position="218"/>
        <end position="250"/>
    </location>
</feature>
<gene>
    <name evidence="3" type="ORF">MNBD_ALPHA07-941</name>
</gene>
<dbReference type="AlphaFoldDB" id="A0A3B0R4N2"/>
<sequence length="250" mass="28278">MANADNHSYPPTGFTRSSREMPGASFEEMRNDALKGEVEQEELVGLIRGVMHDPTGPTKDKPRSEGKSAAFFGKSAVSRQHVMPKSKAKPTGRGVFRKVLSYLGRALWRMLKPGLARLKAYRPTRKHIGFAVLALVVFFRPWLIPITILTLVVIAVIAWLSLGPDRVTEFIYGLWLRLRARNPEQAEKIRSRFQAGVTRINKISDWMPGKWAERARLPDFSDDNQQAPSPDRVDPFDRLADETRQQQAGK</sequence>
<evidence type="ECO:0000313" key="3">
    <source>
        <dbReference type="EMBL" id="VAV88220.1"/>
    </source>
</evidence>
<accession>A0A3B0R4N2</accession>
<feature type="region of interest" description="Disordered" evidence="1">
    <location>
        <begin position="1"/>
        <end position="23"/>
    </location>
</feature>
<evidence type="ECO:0000256" key="1">
    <source>
        <dbReference type="SAM" id="MobiDB-lite"/>
    </source>
</evidence>
<reference evidence="3" key="1">
    <citation type="submission" date="2018-06" db="EMBL/GenBank/DDBJ databases">
        <authorList>
            <person name="Zhirakovskaya E."/>
        </authorList>
    </citation>
    <scope>NUCLEOTIDE SEQUENCE</scope>
</reference>
<keyword evidence="2" id="KW-0472">Membrane</keyword>
<evidence type="ECO:0000256" key="2">
    <source>
        <dbReference type="SAM" id="Phobius"/>
    </source>
</evidence>
<name>A0A3B0R4N2_9ZZZZ</name>
<protein>
    <submittedName>
        <fullName evidence="3">Uncharacterized protein</fullName>
    </submittedName>
</protein>
<keyword evidence="2" id="KW-1133">Transmembrane helix</keyword>
<dbReference type="EMBL" id="UOEG01000021">
    <property type="protein sequence ID" value="VAV88220.1"/>
    <property type="molecule type" value="Genomic_DNA"/>
</dbReference>
<organism evidence="3">
    <name type="scientific">hydrothermal vent metagenome</name>
    <dbReference type="NCBI Taxonomy" id="652676"/>
    <lineage>
        <taxon>unclassified sequences</taxon>
        <taxon>metagenomes</taxon>
        <taxon>ecological metagenomes</taxon>
    </lineage>
</organism>
<proteinExistence type="predicted"/>
<keyword evidence="2" id="KW-0812">Transmembrane</keyword>
<feature type="region of interest" description="Disordered" evidence="1">
    <location>
        <begin position="48"/>
        <end position="67"/>
    </location>
</feature>
<feature type="compositionally biased region" description="Basic and acidic residues" evidence="1">
    <location>
        <begin position="231"/>
        <end position="244"/>
    </location>
</feature>